<reference evidence="2 3" key="2">
    <citation type="submission" date="2018-11" db="EMBL/GenBank/DDBJ databases">
        <authorList>
            <consortium name="Pathogen Informatics"/>
        </authorList>
    </citation>
    <scope>NUCLEOTIDE SEQUENCE [LARGE SCALE GENOMIC DNA]</scope>
    <source>
        <strain evidence="2 3">NST_G2</strain>
    </source>
</reference>
<gene>
    <name evidence="2" type="ORF">SSLN_LOCUS11140</name>
</gene>
<evidence type="ECO:0000313" key="4">
    <source>
        <dbReference type="WBParaSite" id="SSLN_0001156701-mRNA-1"/>
    </source>
</evidence>
<feature type="compositionally biased region" description="Basic and acidic residues" evidence="1">
    <location>
        <begin position="81"/>
        <end position="95"/>
    </location>
</feature>
<organism evidence="4">
    <name type="scientific">Schistocephalus solidus</name>
    <name type="common">Tapeworm</name>
    <dbReference type="NCBI Taxonomy" id="70667"/>
    <lineage>
        <taxon>Eukaryota</taxon>
        <taxon>Metazoa</taxon>
        <taxon>Spiralia</taxon>
        <taxon>Lophotrochozoa</taxon>
        <taxon>Platyhelminthes</taxon>
        <taxon>Cestoda</taxon>
        <taxon>Eucestoda</taxon>
        <taxon>Diphyllobothriidea</taxon>
        <taxon>Diphyllobothriidae</taxon>
        <taxon>Schistocephalus</taxon>
    </lineage>
</organism>
<name>A0A183T3U2_SCHSO</name>
<keyword evidence="3" id="KW-1185">Reference proteome</keyword>
<accession>A0A183T3U2</accession>
<evidence type="ECO:0000256" key="1">
    <source>
        <dbReference type="SAM" id="MobiDB-lite"/>
    </source>
</evidence>
<dbReference type="EMBL" id="UYSU01036322">
    <property type="protein sequence ID" value="VDL97525.1"/>
    <property type="molecule type" value="Genomic_DNA"/>
</dbReference>
<evidence type="ECO:0000313" key="2">
    <source>
        <dbReference type="EMBL" id="VDL97525.1"/>
    </source>
</evidence>
<evidence type="ECO:0000313" key="3">
    <source>
        <dbReference type="Proteomes" id="UP000275846"/>
    </source>
</evidence>
<protein>
    <submittedName>
        <fullName evidence="4">Secreted protein</fullName>
    </submittedName>
</protein>
<sequence length="202" mass="22273">MPMARIQARAGRHALTHCALRWWQRQLTSAAATVGAATAITTFHARTSMIYTARRDSTPLTDGRPLSLALFDLVPPLQLPRPDRPPVGRRSDAPTRHANANDISFVGTAKEHGPLRVRLQKIRTAHQHEKTVVMHQSPPNTTYNAARINVNDTQLHSVDTFTYLGSILSCSGKINDELRRPIQSTKIRRGSLTTSNSAASAE</sequence>
<dbReference type="WBParaSite" id="SSLN_0001156701-mRNA-1">
    <property type="protein sequence ID" value="SSLN_0001156701-mRNA-1"/>
    <property type="gene ID" value="SSLN_0001156701"/>
</dbReference>
<proteinExistence type="predicted"/>
<reference evidence="4" key="1">
    <citation type="submission" date="2016-06" db="UniProtKB">
        <authorList>
            <consortium name="WormBaseParasite"/>
        </authorList>
    </citation>
    <scope>IDENTIFICATION</scope>
</reference>
<dbReference type="Proteomes" id="UP000275846">
    <property type="component" value="Unassembled WGS sequence"/>
</dbReference>
<dbReference type="AlphaFoldDB" id="A0A183T3U2"/>
<feature type="region of interest" description="Disordered" evidence="1">
    <location>
        <begin position="79"/>
        <end position="99"/>
    </location>
</feature>